<dbReference type="Proteomes" id="UP000494165">
    <property type="component" value="Unassembled WGS sequence"/>
</dbReference>
<organism evidence="1 2">
    <name type="scientific">Cloeon dipterum</name>
    <dbReference type="NCBI Taxonomy" id="197152"/>
    <lineage>
        <taxon>Eukaryota</taxon>
        <taxon>Metazoa</taxon>
        <taxon>Ecdysozoa</taxon>
        <taxon>Arthropoda</taxon>
        <taxon>Hexapoda</taxon>
        <taxon>Insecta</taxon>
        <taxon>Pterygota</taxon>
        <taxon>Palaeoptera</taxon>
        <taxon>Ephemeroptera</taxon>
        <taxon>Pisciforma</taxon>
        <taxon>Baetidae</taxon>
        <taxon>Cloeon</taxon>
    </lineage>
</organism>
<name>A0A8S1DTG8_9INSE</name>
<reference evidence="1 2" key="1">
    <citation type="submission" date="2020-04" db="EMBL/GenBank/DDBJ databases">
        <authorList>
            <person name="Alioto T."/>
            <person name="Alioto T."/>
            <person name="Gomez Garrido J."/>
        </authorList>
    </citation>
    <scope>NUCLEOTIDE SEQUENCE [LARGE SCALE GENOMIC DNA]</scope>
</reference>
<protein>
    <submittedName>
        <fullName evidence="1">Uncharacterized protein</fullName>
    </submittedName>
</protein>
<dbReference type="EMBL" id="CADEPI010000344">
    <property type="protein sequence ID" value="CAB3384301.1"/>
    <property type="molecule type" value="Genomic_DNA"/>
</dbReference>
<gene>
    <name evidence="1" type="ORF">CLODIP_2_CD12047</name>
</gene>
<accession>A0A8S1DTG8</accession>
<evidence type="ECO:0000313" key="1">
    <source>
        <dbReference type="EMBL" id="CAB3384301.1"/>
    </source>
</evidence>
<keyword evidence="2" id="KW-1185">Reference proteome</keyword>
<comment type="caution">
    <text evidence="1">The sequence shown here is derived from an EMBL/GenBank/DDBJ whole genome shotgun (WGS) entry which is preliminary data.</text>
</comment>
<sequence length="150" mass="16987">MPWHNPARGAYEGSEALVVCPDTFEGNPIPVVRTCTDEILFGYALGAMGYFTVDSWEDNMPHCFRADCNFEMLYEDNLSFVNPEDMGPNQRFYNLTEEAGIATFLGCFPVNGIRLCGELRERWLCSVANFANQTVETNILDYKILVYTQA</sequence>
<proteinExistence type="predicted"/>
<dbReference type="AlphaFoldDB" id="A0A8S1DTG8"/>
<evidence type="ECO:0000313" key="2">
    <source>
        <dbReference type="Proteomes" id="UP000494165"/>
    </source>
</evidence>